<feature type="region of interest" description="Disordered" evidence="1">
    <location>
        <begin position="112"/>
        <end position="171"/>
    </location>
</feature>
<dbReference type="InParanoid" id="A0A401G9H3"/>
<feature type="compositionally biased region" description="Low complexity" evidence="1">
    <location>
        <begin position="159"/>
        <end position="171"/>
    </location>
</feature>
<dbReference type="GeneID" id="38775724"/>
<organism evidence="2 3">
    <name type="scientific">Sparassis crispa</name>
    <dbReference type="NCBI Taxonomy" id="139825"/>
    <lineage>
        <taxon>Eukaryota</taxon>
        <taxon>Fungi</taxon>
        <taxon>Dikarya</taxon>
        <taxon>Basidiomycota</taxon>
        <taxon>Agaricomycotina</taxon>
        <taxon>Agaricomycetes</taxon>
        <taxon>Polyporales</taxon>
        <taxon>Sparassidaceae</taxon>
        <taxon>Sparassis</taxon>
    </lineage>
</organism>
<feature type="compositionally biased region" description="Polar residues" evidence="1">
    <location>
        <begin position="33"/>
        <end position="45"/>
    </location>
</feature>
<feature type="region of interest" description="Disordered" evidence="1">
    <location>
        <begin position="1"/>
        <end position="91"/>
    </location>
</feature>
<keyword evidence="3" id="KW-1185">Reference proteome</keyword>
<reference evidence="2 3" key="1">
    <citation type="journal article" date="2018" name="Sci. Rep.">
        <title>Genome sequence of the cauliflower mushroom Sparassis crispa (Hanabiratake) and its association with beneficial usage.</title>
        <authorList>
            <person name="Kiyama R."/>
            <person name="Furutani Y."/>
            <person name="Kawaguchi K."/>
            <person name="Nakanishi T."/>
        </authorList>
    </citation>
    <scope>NUCLEOTIDE SEQUENCE [LARGE SCALE GENOMIC DNA]</scope>
</reference>
<evidence type="ECO:0000313" key="2">
    <source>
        <dbReference type="EMBL" id="GBE78807.1"/>
    </source>
</evidence>
<dbReference type="AlphaFoldDB" id="A0A401G9H3"/>
<dbReference type="RefSeq" id="XP_027609720.1">
    <property type="nucleotide sequence ID" value="XM_027753919.1"/>
</dbReference>
<comment type="caution">
    <text evidence="2">The sequence shown here is derived from an EMBL/GenBank/DDBJ whole genome shotgun (WGS) entry which is preliminary data.</text>
</comment>
<proteinExistence type="predicted"/>
<accession>A0A401G9H3</accession>
<sequence>MSSSTTTTTTFFRSSGLASNACSHPHARLHRPSPSSQTQFGLQPSSHRKDQSAQNAGPSGSVHYAPGGAHAPRGQPGSAAAAVGDARSLSAVVSASQPCKIGCPVGRSHAPAHVPSNGNSGPPIGRATISPRARRGLVARAAGRRGWTASPPRRSAPGSARAWWSQSAQAK</sequence>
<gene>
    <name evidence="2" type="ORF">SCP_0200040</name>
</gene>
<name>A0A401G9H3_9APHY</name>
<protein>
    <submittedName>
        <fullName evidence="2">Uncharacterized protein</fullName>
    </submittedName>
</protein>
<dbReference type="EMBL" id="BFAD01000002">
    <property type="protein sequence ID" value="GBE78807.1"/>
    <property type="molecule type" value="Genomic_DNA"/>
</dbReference>
<feature type="compositionally biased region" description="Low complexity" evidence="1">
    <location>
        <begin position="1"/>
        <end position="15"/>
    </location>
</feature>
<evidence type="ECO:0000313" key="3">
    <source>
        <dbReference type="Proteomes" id="UP000287166"/>
    </source>
</evidence>
<dbReference type="Proteomes" id="UP000287166">
    <property type="component" value="Unassembled WGS sequence"/>
</dbReference>
<evidence type="ECO:0000256" key="1">
    <source>
        <dbReference type="SAM" id="MobiDB-lite"/>
    </source>
</evidence>